<feature type="domain" description="TGS" evidence="7">
    <location>
        <begin position="393"/>
        <end position="454"/>
    </location>
</feature>
<dbReference type="NCBIfam" id="TIGR00691">
    <property type="entry name" value="spoT_relA"/>
    <property type="match status" value="1"/>
</dbReference>
<keyword evidence="8" id="KW-0808">Transferase</keyword>
<evidence type="ECO:0000259" key="5">
    <source>
        <dbReference type="PROSITE" id="PS51671"/>
    </source>
</evidence>
<dbReference type="AlphaFoldDB" id="A0A0H3JA65"/>
<dbReference type="EMBL" id="CP009268">
    <property type="protein sequence ID" value="AJA52278.1"/>
    <property type="molecule type" value="Genomic_DNA"/>
</dbReference>
<dbReference type="eggNOG" id="COG0317">
    <property type="taxonomic scope" value="Bacteria"/>
</dbReference>
<dbReference type="Gene3D" id="1.10.3210.10">
    <property type="entry name" value="Hypothetical protein af1432"/>
    <property type="match status" value="1"/>
</dbReference>
<evidence type="ECO:0000313" key="10">
    <source>
        <dbReference type="Proteomes" id="UP000028042"/>
    </source>
</evidence>
<dbReference type="InterPro" id="IPR012676">
    <property type="entry name" value="TGS-like"/>
</dbReference>
<dbReference type="EMBL" id="JPGY02000001">
    <property type="protein sequence ID" value="KRU11712.1"/>
    <property type="molecule type" value="Genomic_DNA"/>
</dbReference>
<dbReference type="SUPFAM" id="SSF109604">
    <property type="entry name" value="HD-domain/PDEase-like"/>
    <property type="match status" value="1"/>
</dbReference>
<reference evidence="9" key="2">
    <citation type="submission" date="2015-10" db="EMBL/GenBank/DDBJ databases">
        <title>Improved Draft Genome Sequence of Clostridium pasteurianum Strain ATCC 6013 (DSM 525) Using a Hybrid Next-Generation Sequencing Approach.</title>
        <authorList>
            <person name="Pyne M.E."/>
            <person name="Utturkar S.M."/>
            <person name="Brown S.D."/>
            <person name="Moo-Young M."/>
            <person name="Chung D.A."/>
            <person name="Chou P.C."/>
        </authorList>
    </citation>
    <scope>NUCLEOTIDE SEQUENCE</scope>
    <source>
        <strain evidence="9">ATCC 6013</strain>
    </source>
</reference>
<dbReference type="FunFam" id="3.10.20.30:FF:000002">
    <property type="entry name" value="GTP pyrophosphokinase (RelA/SpoT)"/>
    <property type="match status" value="1"/>
</dbReference>
<feature type="domain" description="ACT" evidence="5">
    <location>
        <begin position="662"/>
        <end position="736"/>
    </location>
</feature>
<dbReference type="SUPFAM" id="SSF81271">
    <property type="entry name" value="TGS-like"/>
    <property type="match status" value="1"/>
</dbReference>
<sequence length="736" mass="84318">MLSKLMETIDKYCYNVDKNFINKAYNFAMNAHKKQKRESGEPYIIHPEEVACILAEMGMDQNTIAAGLLHDVIEDTEYTHEDLTREFNGEVANLVEGVTKLGKISYKTKEEQQADNVRKMLLAMAKDIRVILIKLSDRLHNMRTLKYMSASKQKEKAKETLDIFAPLAHRLGISKIKWELEDLAFRYIKPNEYYELVDDIAEKRVEREEYIRGIISELYKNLEDANIMADIDGRPKHFYSIYRKMVNKNKTLDQIFDLTAIRILVNDIRECYTVLGIVHTMYKPIPGRFKDYIAMPKPNMYQSLHSTVIGPQGKSFEIQIRTYEMHKTAEYGIAAHWKYKEGIVEGTDNKGVEIEKADFDTKLTWVREMLDWQKETTNPEEFMENFKIDLFEDEVFVFTPKGSVISLPSEATPVDFAYKIHTDIGNRCVGAKVNGRIVPLDYKLKTGEIVEVLTSGIDKGPNIQWLNSVKSNQAKIKIKAWFKKAKREENITRGKEIVEKEAKKQGHNFAEFIKEIGLESILKKNNLNSIEDLYVSIAIGTTSPSLLVSKLKENIQGKNASDEEESALKDIKDHINKENRKEKARKSYNPGVTVKGETDILVRFSRCCNPVPGDDIIGYITKGRGVSIHRKDCENANNLIKQDPGRIVEVAWGNGNEAYIAEIQIKADDRPRLLTDIMEILNSMDTNIQSMSAKAVKGDIAFITFKVKIVDIGHLDIIMRNIKKLKGVMEVYRTKS</sequence>
<dbReference type="Pfam" id="PF02824">
    <property type="entry name" value="TGS"/>
    <property type="match status" value="1"/>
</dbReference>
<protein>
    <recommendedName>
        <fullName evidence="2">GTP diphosphokinase</fullName>
        <ecNumber evidence="2">2.7.6.5</ecNumber>
    </recommendedName>
</protein>
<dbReference type="InterPro" id="IPR003607">
    <property type="entry name" value="HD/PDEase_dom"/>
</dbReference>
<dbReference type="CDD" id="cd04876">
    <property type="entry name" value="ACT_RelA-SpoT"/>
    <property type="match status" value="1"/>
</dbReference>
<comment type="pathway">
    <text evidence="1">Purine metabolism; ppGpp biosynthesis; ppGpp from GTP: step 1/2.</text>
</comment>
<dbReference type="InterPro" id="IPR045865">
    <property type="entry name" value="ACT-like_dom_sf"/>
</dbReference>
<dbReference type="PROSITE" id="PS51671">
    <property type="entry name" value="ACT"/>
    <property type="match status" value="1"/>
</dbReference>
<dbReference type="InterPro" id="IPR007685">
    <property type="entry name" value="RelA_SpoT"/>
</dbReference>
<dbReference type="SUPFAM" id="SSF55021">
    <property type="entry name" value="ACT-like"/>
    <property type="match status" value="1"/>
</dbReference>
<dbReference type="InterPro" id="IPR012675">
    <property type="entry name" value="Beta-grasp_dom_sf"/>
</dbReference>
<dbReference type="EC" id="2.7.6.5" evidence="2"/>
<dbReference type="CDD" id="cd01668">
    <property type="entry name" value="TGS_RSH"/>
    <property type="match status" value="1"/>
</dbReference>
<evidence type="ECO:0000313" key="11">
    <source>
        <dbReference type="Proteomes" id="UP000030905"/>
    </source>
</evidence>
<comment type="function">
    <text evidence="4">In eubacteria ppGpp (guanosine 3'-diphosphate 5'-diphosphate) is a mediator of the stringent response that coordinates a variety of cellular activities in response to changes in nutritional abundance.</text>
</comment>
<comment type="similarity">
    <text evidence="4">Belongs to the relA/spoT family.</text>
</comment>
<dbReference type="CDD" id="cd05399">
    <property type="entry name" value="NT_Rel-Spo_like"/>
    <property type="match status" value="1"/>
</dbReference>
<dbReference type="PANTHER" id="PTHR21262:SF31">
    <property type="entry name" value="GTP PYROPHOSPHOKINASE"/>
    <property type="match status" value="1"/>
</dbReference>
<dbReference type="Gene3D" id="3.30.70.260">
    <property type="match status" value="1"/>
</dbReference>
<dbReference type="UniPathway" id="UPA00908">
    <property type="reaction ID" value="UER00884"/>
</dbReference>
<evidence type="ECO:0000256" key="3">
    <source>
        <dbReference type="ARBA" id="ARBA00048244"/>
    </source>
</evidence>
<dbReference type="SMART" id="SM00471">
    <property type="entry name" value="HDc"/>
    <property type="match status" value="1"/>
</dbReference>
<dbReference type="Proteomes" id="UP000028042">
    <property type="component" value="Unassembled WGS sequence"/>
</dbReference>
<name>A0A0H3JA65_CLOPA</name>
<dbReference type="GO" id="GO:0008728">
    <property type="term" value="F:GTP diphosphokinase activity"/>
    <property type="evidence" value="ECO:0007669"/>
    <property type="project" value="UniProtKB-EC"/>
</dbReference>
<evidence type="ECO:0000313" key="9">
    <source>
        <dbReference type="EMBL" id="KRU11712.1"/>
    </source>
</evidence>
<dbReference type="Gene3D" id="3.10.20.30">
    <property type="match status" value="1"/>
</dbReference>
<keyword evidence="8" id="KW-0418">Kinase</keyword>
<dbReference type="RefSeq" id="WP_003441743.1">
    <property type="nucleotide sequence ID" value="NZ_ANZB01000002.1"/>
</dbReference>
<accession>A0A0H3JA65</accession>
<dbReference type="InterPro" id="IPR045600">
    <property type="entry name" value="RelA/SpoT_AH_RIS"/>
</dbReference>
<dbReference type="FunFam" id="1.10.3210.10:FF:000001">
    <property type="entry name" value="GTP pyrophosphokinase RelA"/>
    <property type="match status" value="1"/>
</dbReference>
<keyword evidence="11" id="KW-1185">Reference proteome</keyword>
<dbReference type="KEGG" id="cpat:CLPA_c22200"/>
<dbReference type="InterPro" id="IPR004811">
    <property type="entry name" value="RelA/Spo_fam"/>
</dbReference>
<dbReference type="PROSITE" id="PS51831">
    <property type="entry name" value="HD"/>
    <property type="match status" value="1"/>
</dbReference>
<feature type="domain" description="HD" evidence="6">
    <location>
        <begin position="43"/>
        <end position="142"/>
    </location>
</feature>
<dbReference type="Proteomes" id="UP000030905">
    <property type="component" value="Chromosome"/>
</dbReference>
<dbReference type="SUPFAM" id="SSF81301">
    <property type="entry name" value="Nucleotidyltransferase"/>
    <property type="match status" value="1"/>
</dbReference>
<dbReference type="InterPro" id="IPR033655">
    <property type="entry name" value="TGS_RelA/SpoT"/>
</dbReference>
<organism evidence="8 11">
    <name type="scientific">Clostridium pasteurianum DSM 525 = ATCC 6013</name>
    <dbReference type="NCBI Taxonomy" id="1262449"/>
    <lineage>
        <taxon>Bacteria</taxon>
        <taxon>Bacillati</taxon>
        <taxon>Bacillota</taxon>
        <taxon>Clostridia</taxon>
        <taxon>Eubacteriales</taxon>
        <taxon>Clostridiaceae</taxon>
        <taxon>Clostridium</taxon>
    </lineage>
</organism>
<dbReference type="Pfam" id="PF13328">
    <property type="entry name" value="HD_4"/>
    <property type="match status" value="1"/>
</dbReference>
<evidence type="ECO:0000313" key="8">
    <source>
        <dbReference type="EMBL" id="AJA52278.1"/>
    </source>
</evidence>
<dbReference type="CDD" id="cd00077">
    <property type="entry name" value="HDc"/>
    <property type="match status" value="1"/>
</dbReference>
<dbReference type="Pfam" id="PF13291">
    <property type="entry name" value="ACT_4"/>
    <property type="match status" value="1"/>
</dbReference>
<dbReference type="PATRIC" id="fig|1262449.3.peg.772"/>
<proteinExistence type="inferred from homology"/>
<evidence type="ECO:0000256" key="4">
    <source>
        <dbReference type="RuleBase" id="RU003847"/>
    </source>
</evidence>
<dbReference type="GO" id="GO:0005886">
    <property type="term" value="C:plasma membrane"/>
    <property type="evidence" value="ECO:0007669"/>
    <property type="project" value="TreeGrafter"/>
</dbReference>
<evidence type="ECO:0000259" key="7">
    <source>
        <dbReference type="PROSITE" id="PS51880"/>
    </source>
</evidence>
<dbReference type="PANTHER" id="PTHR21262">
    <property type="entry name" value="GUANOSINE-3',5'-BIS DIPHOSPHATE 3'-PYROPHOSPHOHYDROLASE"/>
    <property type="match status" value="1"/>
</dbReference>
<evidence type="ECO:0000259" key="6">
    <source>
        <dbReference type="PROSITE" id="PS51831"/>
    </source>
</evidence>
<dbReference type="GO" id="GO:0016301">
    <property type="term" value="F:kinase activity"/>
    <property type="evidence" value="ECO:0007669"/>
    <property type="project" value="UniProtKB-KW"/>
</dbReference>
<gene>
    <name evidence="8" type="primary">relA</name>
    <name evidence="8" type="ORF">CLPA_c22200</name>
    <name evidence="9" type="ORF">CP6013_00959</name>
</gene>
<dbReference type="GO" id="GO:0015970">
    <property type="term" value="P:guanosine tetraphosphate biosynthetic process"/>
    <property type="evidence" value="ECO:0007669"/>
    <property type="project" value="UniProtKB-UniPathway"/>
</dbReference>
<reference evidence="8 11" key="1">
    <citation type="journal article" date="2015" name="Genome Announc.">
        <title>Complete Genome Sequence of the Nitrogen-Fixing and Solvent-Producing Clostridium pasteurianum DSM 525.</title>
        <authorList>
            <person name="Poehlein A."/>
            <person name="Grosse-Honebrink A."/>
            <person name="Zhang Y."/>
            <person name="Minton N.P."/>
            <person name="Daniel R."/>
        </authorList>
    </citation>
    <scope>NUCLEOTIDE SEQUENCE [LARGE SCALE GENOMIC DNA]</scope>
    <source>
        <strain evidence="8">DSM 525</strain>
        <strain evidence="11">DSM 525 / ATCC 6013</strain>
    </source>
</reference>
<dbReference type="InterPro" id="IPR006674">
    <property type="entry name" value="HD_domain"/>
</dbReference>
<dbReference type="PROSITE" id="PS51880">
    <property type="entry name" value="TGS"/>
    <property type="match status" value="1"/>
</dbReference>
<reference evidence="9 10" key="3">
    <citation type="journal article" name="Genome Announc.">
        <title>Improved Draft Genome Sequence of Clostridium pasteurianum Strain ATCC 6013 (DSM 525) Using a Hybrid Next-Generation Sequencing Approach.</title>
        <authorList>
            <person name="Pyne M.E."/>
            <person name="Utturkar S."/>
            <person name="Brown S.D."/>
            <person name="Moo-Young M."/>
            <person name="Chung D.A."/>
            <person name="Chou C.P."/>
        </authorList>
    </citation>
    <scope>NUCLEOTIDE SEQUENCE [LARGE SCALE GENOMIC DNA]</scope>
    <source>
        <strain evidence="9 10">ATCC 6013</strain>
    </source>
</reference>
<dbReference type="InterPro" id="IPR004095">
    <property type="entry name" value="TGS"/>
</dbReference>
<comment type="catalytic activity">
    <reaction evidence="3">
        <text>GTP + ATP = guanosine 3'-diphosphate 5'-triphosphate + AMP</text>
        <dbReference type="Rhea" id="RHEA:22088"/>
        <dbReference type="ChEBI" id="CHEBI:30616"/>
        <dbReference type="ChEBI" id="CHEBI:37565"/>
        <dbReference type="ChEBI" id="CHEBI:142410"/>
        <dbReference type="ChEBI" id="CHEBI:456215"/>
        <dbReference type="EC" id="2.7.6.5"/>
    </reaction>
</comment>
<dbReference type="InterPro" id="IPR043519">
    <property type="entry name" value="NT_sf"/>
</dbReference>
<dbReference type="Pfam" id="PF04607">
    <property type="entry name" value="RelA_SpoT"/>
    <property type="match status" value="1"/>
</dbReference>
<dbReference type="GeneID" id="93074367"/>
<dbReference type="InterPro" id="IPR002912">
    <property type="entry name" value="ACT_dom"/>
</dbReference>
<dbReference type="Pfam" id="PF19296">
    <property type="entry name" value="RelA_AH_RIS"/>
    <property type="match status" value="1"/>
</dbReference>
<dbReference type="SMART" id="SM00954">
    <property type="entry name" value="RelA_SpoT"/>
    <property type="match status" value="1"/>
</dbReference>
<dbReference type="FunFam" id="3.30.460.10:FF:000001">
    <property type="entry name" value="GTP pyrophosphokinase RelA"/>
    <property type="match status" value="1"/>
</dbReference>
<evidence type="ECO:0000256" key="1">
    <source>
        <dbReference type="ARBA" id="ARBA00004976"/>
    </source>
</evidence>
<dbReference type="Gene3D" id="3.30.460.10">
    <property type="entry name" value="Beta Polymerase, domain 2"/>
    <property type="match status" value="1"/>
</dbReference>
<dbReference type="KEGG" id="cpae:CPAST_c22200"/>
<evidence type="ECO:0000256" key="2">
    <source>
        <dbReference type="ARBA" id="ARBA00013251"/>
    </source>
</evidence>